<dbReference type="EMBL" id="JASAOG010000005">
    <property type="protein sequence ID" value="KAK0068453.1"/>
    <property type="molecule type" value="Genomic_DNA"/>
</dbReference>
<reference evidence="1" key="1">
    <citation type="journal article" date="2023" name="PLoS Negl. Trop. Dis.">
        <title>A genome sequence for Biomphalaria pfeifferi, the major vector snail for the human-infecting parasite Schistosoma mansoni.</title>
        <authorList>
            <person name="Bu L."/>
            <person name="Lu L."/>
            <person name="Laidemitt M.R."/>
            <person name="Zhang S.M."/>
            <person name="Mutuku M."/>
            <person name="Mkoji G."/>
            <person name="Steinauer M."/>
            <person name="Loker E.S."/>
        </authorList>
    </citation>
    <scope>NUCLEOTIDE SEQUENCE</scope>
    <source>
        <strain evidence="1">KasaAsao</strain>
    </source>
</reference>
<accession>A0AAD8C9T4</accession>
<protein>
    <submittedName>
        <fullName evidence="1">Uncharacterized protein</fullName>
    </submittedName>
</protein>
<comment type="caution">
    <text evidence="1">The sequence shown here is derived from an EMBL/GenBank/DDBJ whole genome shotgun (WGS) entry which is preliminary data.</text>
</comment>
<evidence type="ECO:0000313" key="2">
    <source>
        <dbReference type="Proteomes" id="UP001233172"/>
    </source>
</evidence>
<gene>
    <name evidence="1" type="ORF">Bpfe_002388</name>
</gene>
<keyword evidence="2" id="KW-1185">Reference proteome</keyword>
<feature type="non-terminal residue" evidence="1">
    <location>
        <position position="76"/>
    </location>
</feature>
<sequence length="76" mass="8215">MCHGVLDTLKLIVGPRHASRGMLSISSVSCDENNPRYIVTAPGNLNTPLGIWRSTLVAEDGQWVGAEQLQEAAKQL</sequence>
<dbReference type="Proteomes" id="UP001233172">
    <property type="component" value="Unassembled WGS sequence"/>
</dbReference>
<dbReference type="AlphaFoldDB" id="A0AAD8C9T4"/>
<name>A0AAD8C9T4_BIOPF</name>
<organism evidence="1 2">
    <name type="scientific">Biomphalaria pfeifferi</name>
    <name type="common">Bloodfluke planorb</name>
    <name type="synonym">Freshwater snail</name>
    <dbReference type="NCBI Taxonomy" id="112525"/>
    <lineage>
        <taxon>Eukaryota</taxon>
        <taxon>Metazoa</taxon>
        <taxon>Spiralia</taxon>
        <taxon>Lophotrochozoa</taxon>
        <taxon>Mollusca</taxon>
        <taxon>Gastropoda</taxon>
        <taxon>Heterobranchia</taxon>
        <taxon>Euthyneura</taxon>
        <taxon>Panpulmonata</taxon>
        <taxon>Hygrophila</taxon>
        <taxon>Lymnaeoidea</taxon>
        <taxon>Planorbidae</taxon>
        <taxon>Biomphalaria</taxon>
    </lineage>
</organism>
<proteinExistence type="predicted"/>
<evidence type="ECO:0000313" key="1">
    <source>
        <dbReference type="EMBL" id="KAK0068453.1"/>
    </source>
</evidence>
<reference evidence="1" key="2">
    <citation type="submission" date="2023-04" db="EMBL/GenBank/DDBJ databases">
        <authorList>
            <person name="Bu L."/>
            <person name="Lu L."/>
            <person name="Laidemitt M.R."/>
            <person name="Zhang S.M."/>
            <person name="Mutuku M."/>
            <person name="Mkoji G."/>
            <person name="Steinauer M."/>
            <person name="Loker E.S."/>
        </authorList>
    </citation>
    <scope>NUCLEOTIDE SEQUENCE</scope>
    <source>
        <strain evidence="1">KasaAsao</strain>
        <tissue evidence="1">Whole Snail</tissue>
    </source>
</reference>